<dbReference type="EMBL" id="BLXT01003580">
    <property type="protein sequence ID" value="GFO02350.1"/>
    <property type="molecule type" value="Genomic_DNA"/>
</dbReference>
<dbReference type="Proteomes" id="UP000735302">
    <property type="component" value="Unassembled WGS sequence"/>
</dbReference>
<reference evidence="1 2" key="1">
    <citation type="journal article" date="2021" name="Elife">
        <title>Chloroplast acquisition without the gene transfer in kleptoplastic sea slugs, Plakobranchus ocellatus.</title>
        <authorList>
            <person name="Maeda T."/>
            <person name="Takahashi S."/>
            <person name="Yoshida T."/>
            <person name="Shimamura S."/>
            <person name="Takaki Y."/>
            <person name="Nagai Y."/>
            <person name="Toyoda A."/>
            <person name="Suzuki Y."/>
            <person name="Arimoto A."/>
            <person name="Ishii H."/>
            <person name="Satoh N."/>
            <person name="Nishiyama T."/>
            <person name="Hasebe M."/>
            <person name="Maruyama T."/>
            <person name="Minagawa J."/>
            <person name="Obokata J."/>
            <person name="Shigenobu S."/>
        </authorList>
    </citation>
    <scope>NUCLEOTIDE SEQUENCE [LARGE SCALE GENOMIC DNA]</scope>
</reference>
<name>A0AAV4A2G5_9GAST</name>
<evidence type="ECO:0000313" key="1">
    <source>
        <dbReference type="EMBL" id="GFO02350.1"/>
    </source>
</evidence>
<keyword evidence="2" id="KW-1185">Reference proteome</keyword>
<proteinExistence type="predicted"/>
<gene>
    <name evidence="1" type="ORF">PoB_002885500</name>
</gene>
<accession>A0AAV4A2G5</accession>
<protein>
    <submittedName>
        <fullName evidence="1">Uncharacterized protein</fullName>
    </submittedName>
</protein>
<evidence type="ECO:0000313" key="2">
    <source>
        <dbReference type="Proteomes" id="UP000735302"/>
    </source>
</evidence>
<comment type="caution">
    <text evidence="1">The sequence shown here is derived from an EMBL/GenBank/DDBJ whole genome shotgun (WGS) entry which is preliminary data.</text>
</comment>
<sequence>MDGSVKIGWVDVQMDGYVGLWNGGSVRFGRVNVEMDGLSSLIDASRHDTLRDLPLEADAHAQFLLQGMIIKQYQQR</sequence>
<organism evidence="1 2">
    <name type="scientific">Plakobranchus ocellatus</name>
    <dbReference type="NCBI Taxonomy" id="259542"/>
    <lineage>
        <taxon>Eukaryota</taxon>
        <taxon>Metazoa</taxon>
        <taxon>Spiralia</taxon>
        <taxon>Lophotrochozoa</taxon>
        <taxon>Mollusca</taxon>
        <taxon>Gastropoda</taxon>
        <taxon>Heterobranchia</taxon>
        <taxon>Euthyneura</taxon>
        <taxon>Panpulmonata</taxon>
        <taxon>Sacoglossa</taxon>
        <taxon>Placobranchoidea</taxon>
        <taxon>Plakobranchidae</taxon>
        <taxon>Plakobranchus</taxon>
    </lineage>
</organism>
<dbReference type="AlphaFoldDB" id="A0AAV4A2G5"/>